<reference evidence="1 2" key="1">
    <citation type="submission" date="2024-06" db="EMBL/GenBank/DDBJ databases">
        <title>Sorghum-associated microbial communities from plants grown in Nebraska, USA.</title>
        <authorList>
            <person name="Schachtman D."/>
        </authorList>
    </citation>
    <scope>NUCLEOTIDE SEQUENCE [LARGE SCALE GENOMIC DNA]</scope>
    <source>
        <strain evidence="1 2">2814</strain>
    </source>
</reference>
<dbReference type="EMBL" id="JBEPTF010000001">
    <property type="protein sequence ID" value="MET4682968.1"/>
    <property type="molecule type" value="Genomic_DNA"/>
</dbReference>
<name>A0ABV2R9H1_9CAUL</name>
<evidence type="ECO:0000313" key="2">
    <source>
        <dbReference type="Proteomes" id="UP001549313"/>
    </source>
</evidence>
<protein>
    <submittedName>
        <fullName evidence="1">Uncharacterized protein</fullName>
    </submittedName>
</protein>
<gene>
    <name evidence="1" type="ORF">ABIE19_000877</name>
</gene>
<sequence>MRGNVAKPSAEPAAYDESVFLNCPFTPDYAGLMRAYVFAVMYCGLRPRCARENDNGGEIRFDKLLRIIRTCRWSIHDLSFTQLDAASGLARFNMPFELGLFLAAQRYDRRQRDKECVIFEKTAHETKRCLSDISGQDPRVHDMSADLVVREVRDWLRTARGEILPGPDAVSERFSLFENDYPVICKALGLSPDAAAFVDLCEVVRGWIAENG</sequence>
<evidence type="ECO:0000313" key="1">
    <source>
        <dbReference type="EMBL" id="MET4682968.1"/>
    </source>
</evidence>
<keyword evidence="2" id="KW-1185">Reference proteome</keyword>
<dbReference type="Proteomes" id="UP001549313">
    <property type="component" value="Unassembled WGS sequence"/>
</dbReference>
<accession>A0ABV2R9H1</accession>
<proteinExistence type="predicted"/>
<organism evidence="1 2">
    <name type="scientific">Brevundimonas faecalis</name>
    <dbReference type="NCBI Taxonomy" id="947378"/>
    <lineage>
        <taxon>Bacteria</taxon>
        <taxon>Pseudomonadati</taxon>
        <taxon>Pseudomonadota</taxon>
        <taxon>Alphaproteobacteria</taxon>
        <taxon>Caulobacterales</taxon>
        <taxon>Caulobacteraceae</taxon>
        <taxon>Brevundimonas</taxon>
    </lineage>
</organism>
<comment type="caution">
    <text evidence="1">The sequence shown here is derived from an EMBL/GenBank/DDBJ whole genome shotgun (WGS) entry which is preliminary data.</text>
</comment>